<comment type="pathway">
    <text evidence="1 8">Cofactor biosynthesis; tetrahydrofolate biosynthesis; 5,6,7,8-tetrahydrofolate from 7,8-dihydrofolate: step 1/1.</text>
</comment>
<keyword evidence="4 8" id="KW-0554">One-carbon metabolism</keyword>
<keyword evidence="12" id="KW-1185">Reference proteome</keyword>
<dbReference type="InterPro" id="IPR012259">
    <property type="entry name" value="DHFR"/>
</dbReference>
<evidence type="ECO:0000256" key="8">
    <source>
        <dbReference type="PIRNR" id="PIRNR000194"/>
    </source>
</evidence>
<comment type="function">
    <text evidence="7 8">Key enzyme in folate metabolism. Catalyzes an essential reaction for de novo glycine and purine synthesis, and for DNA precursor synthesis.</text>
</comment>
<comment type="similarity">
    <text evidence="2 8 9">Belongs to the dihydrofolate reductase family.</text>
</comment>
<dbReference type="SUPFAM" id="SSF53597">
    <property type="entry name" value="Dihydrofolate reductase-like"/>
    <property type="match status" value="1"/>
</dbReference>
<dbReference type="EC" id="1.5.1.3" evidence="3 8"/>
<evidence type="ECO:0000256" key="9">
    <source>
        <dbReference type="RuleBase" id="RU004474"/>
    </source>
</evidence>
<dbReference type="PROSITE" id="PS51330">
    <property type="entry name" value="DHFR_2"/>
    <property type="match status" value="1"/>
</dbReference>
<organism evidence="11 12">
    <name type="scientific">Thalassolituus marinus</name>
    <dbReference type="NCBI Taxonomy" id="671053"/>
    <lineage>
        <taxon>Bacteria</taxon>
        <taxon>Pseudomonadati</taxon>
        <taxon>Pseudomonadota</taxon>
        <taxon>Gammaproteobacteria</taxon>
        <taxon>Oceanospirillales</taxon>
        <taxon>Oceanospirillaceae</taxon>
        <taxon>Thalassolituus</taxon>
    </lineage>
</organism>
<dbReference type="EMBL" id="JAEDAH010000002">
    <property type="protein sequence ID" value="MCA6062090.1"/>
    <property type="molecule type" value="Genomic_DNA"/>
</dbReference>
<dbReference type="Gene3D" id="3.40.430.10">
    <property type="entry name" value="Dihydrofolate Reductase, subunit A"/>
    <property type="match status" value="1"/>
</dbReference>
<dbReference type="Pfam" id="PF00186">
    <property type="entry name" value="DHFR_1"/>
    <property type="match status" value="1"/>
</dbReference>
<feature type="domain" description="DHFR" evidence="10">
    <location>
        <begin position="2"/>
        <end position="170"/>
    </location>
</feature>
<evidence type="ECO:0000256" key="7">
    <source>
        <dbReference type="ARBA" id="ARBA00025067"/>
    </source>
</evidence>
<evidence type="ECO:0000256" key="3">
    <source>
        <dbReference type="ARBA" id="ARBA00012856"/>
    </source>
</evidence>
<comment type="caution">
    <text evidence="11">The sequence shown here is derived from an EMBL/GenBank/DDBJ whole genome shotgun (WGS) entry which is preliminary data.</text>
</comment>
<evidence type="ECO:0000256" key="1">
    <source>
        <dbReference type="ARBA" id="ARBA00004903"/>
    </source>
</evidence>
<sequence>MKLSLIVALAQNHVIGIDNKLPWYLPNDLKYFKQVTMGKTIIMGRKTYESIGKPLPGRINIVITRQADYQPPGANDSVKVVSSLQAAQELAGHLAVINGQDEAMIIGGAEIYTQALPLVDRMYLTEVHAEVDGDAYFPQFDRSQWQAVAREDFAAEGGNPYDYSFVVYQRA</sequence>
<proteinExistence type="inferred from homology"/>
<dbReference type="CDD" id="cd00209">
    <property type="entry name" value="DHFR"/>
    <property type="match status" value="1"/>
</dbReference>
<evidence type="ECO:0000256" key="2">
    <source>
        <dbReference type="ARBA" id="ARBA00009539"/>
    </source>
</evidence>
<name>A0ABS7ZP02_9GAMM</name>
<evidence type="ECO:0000313" key="11">
    <source>
        <dbReference type="EMBL" id="MCA6062090.1"/>
    </source>
</evidence>
<protein>
    <recommendedName>
        <fullName evidence="3 8">Dihydrofolate reductase</fullName>
        <ecNumber evidence="3 8">1.5.1.3</ecNumber>
    </recommendedName>
</protein>
<keyword evidence="6 8" id="KW-0560">Oxidoreductase</keyword>
<dbReference type="PIRSF" id="PIRSF000194">
    <property type="entry name" value="DHFR"/>
    <property type="match status" value="1"/>
</dbReference>
<evidence type="ECO:0000313" key="12">
    <source>
        <dbReference type="Proteomes" id="UP000714380"/>
    </source>
</evidence>
<evidence type="ECO:0000256" key="5">
    <source>
        <dbReference type="ARBA" id="ARBA00022857"/>
    </source>
</evidence>
<dbReference type="InterPro" id="IPR024072">
    <property type="entry name" value="DHFR-like_dom_sf"/>
</dbReference>
<dbReference type="RefSeq" id="WP_225670631.1">
    <property type="nucleotide sequence ID" value="NZ_JAEDAH010000002.1"/>
</dbReference>
<dbReference type="InterPro" id="IPR017925">
    <property type="entry name" value="DHFR_CS"/>
</dbReference>
<gene>
    <name evidence="11" type="ORF">I9W95_00555</name>
</gene>
<evidence type="ECO:0000256" key="6">
    <source>
        <dbReference type="ARBA" id="ARBA00023002"/>
    </source>
</evidence>
<keyword evidence="5 8" id="KW-0521">NADP</keyword>
<comment type="catalytic activity">
    <reaction evidence="8">
        <text>(6S)-5,6,7,8-tetrahydrofolate + NADP(+) = 7,8-dihydrofolate + NADPH + H(+)</text>
        <dbReference type="Rhea" id="RHEA:15009"/>
        <dbReference type="ChEBI" id="CHEBI:15378"/>
        <dbReference type="ChEBI" id="CHEBI:57451"/>
        <dbReference type="ChEBI" id="CHEBI:57453"/>
        <dbReference type="ChEBI" id="CHEBI:57783"/>
        <dbReference type="ChEBI" id="CHEBI:58349"/>
        <dbReference type="EC" id="1.5.1.3"/>
    </reaction>
</comment>
<dbReference type="PROSITE" id="PS00075">
    <property type="entry name" value="DHFR_1"/>
    <property type="match status" value="1"/>
</dbReference>
<dbReference type="Proteomes" id="UP000714380">
    <property type="component" value="Unassembled WGS sequence"/>
</dbReference>
<evidence type="ECO:0000256" key="4">
    <source>
        <dbReference type="ARBA" id="ARBA00022563"/>
    </source>
</evidence>
<accession>A0ABS7ZP02</accession>
<reference evidence="11 12" key="1">
    <citation type="submission" date="2020-12" db="EMBL/GenBank/DDBJ databases">
        <title>Novel Thalassolituus-related marine hydrocarbonoclastic bacteria mediated algae-derived hydrocarbons mineralization in twilight zone of the northern South China Sea.</title>
        <authorList>
            <person name="Dong C."/>
        </authorList>
    </citation>
    <scope>NUCLEOTIDE SEQUENCE [LARGE SCALE GENOMIC DNA]</scope>
    <source>
        <strain evidence="11 12">IMCC1826</strain>
    </source>
</reference>
<dbReference type="PANTHER" id="PTHR48069">
    <property type="entry name" value="DIHYDROFOLATE REDUCTASE"/>
    <property type="match status" value="1"/>
</dbReference>
<dbReference type="PANTHER" id="PTHR48069:SF3">
    <property type="entry name" value="DIHYDROFOLATE REDUCTASE"/>
    <property type="match status" value="1"/>
</dbReference>
<evidence type="ECO:0000259" key="10">
    <source>
        <dbReference type="PROSITE" id="PS51330"/>
    </source>
</evidence>
<dbReference type="InterPro" id="IPR001796">
    <property type="entry name" value="DHFR_dom"/>
</dbReference>
<dbReference type="PRINTS" id="PR00070">
    <property type="entry name" value="DHFR"/>
</dbReference>